<name>N1QN59_SPHMS</name>
<dbReference type="HOGENOM" id="CLU_2039518_0_0_1"/>
<reference evidence="2 3" key="1">
    <citation type="journal article" date="2012" name="PLoS Pathog.">
        <title>Diverse lifestyles and strategies of plant pathogenesis encoded in the genomes of eighteen Dothideomycetes fungi.</title>
        <authorList>
            <person name="Ohm R.A."/>
            <person name="Feau N."/>
            <person name="Henrissat B."/>
            <person name="Schoch C.L."/>
            <person name="Horwitz B.A."/>
            <person name="Barry K.W."/>
            <person name="Condon B.J."/>
            <person name="Copeland A.C."/>
            <person name="Dhillon B."/>
            <person name="Glaser F."/>
            <person name="Hesse C.N."/>
            <person name="Kosti I."/>
            <person name="LaButti K."/>
            <person name="Lindquist E.A."/>
            <person name="Lucas S."/>
            <person name="Salamov A.A."/>
            <person name="Bradshaw R.E."/>
            <person name="Ciuffetti L."/>
            <person name="Hamelin R.C."/>
            <person name="Kema G.H.J."/>
            <person name="Lawrence C."/>
            <person name="Scott J.A."/>
            <person name="Spatafora J.W."/>
            <person name="Turgeon B.G."/>
            <person name="de Wit P.J.G.M."/>
            <person name="Zhong S."/>
            <person name="Goodwin S.B."/>
            <person name="Grigoriev I.V."/>
        </authorList>
    </citation>
    <scope>NUCLEOTIDE SEQUENCE [LARGE SCALE GENOMIC DNA]</scope>
    <source>
        <strain evidence="2 3">SO2202</strain>
    </source>
</reference>
<gene>
    <name evidence="2" type="ORF">SEPMUDRAFT_113528</name>
</gene>
<sequence length="121" mass="12931">MPERDDRAASTARVSSSMPHTTMLDTATSMAALPAHLPHATSSSSHGLPMAPRQKGKERQSCEMFSSGEPSSPGSLYDAFVAEVPSNESEVTPATERNSGSIMHKEEMDKMMGTFAVSDDL</sequence>
<proteinExistence type="predicted"/>
<dbReference type="AlphaFoldDB" id="N1QN59"/>
<evidence type="ECO:0000313" key="2">
    <source>
        <dbReference type="EMBL" id="EMF17538.1"/>
    </source>
</evidence>
<evidence type="ECO:0000256" key="1">
    <source>
        <dbReference type="SAM" id="MobiDB-lite"/>
    </source>
</evidence>
<keyword evidence="3" id="KW-1185">Reference proteome</keyword>
<dbReference type="RefSeq" id="XP_016765659.1">
    <property type="nucleotide sequence ID" value="XM_016901037.1"/>
</dbReference>
<feature type="region of interest" description="Disordered" evidence="1">
    <location>
        <begin position="1"/>
        <end position="109"/>
    </location>
</feature>
<organism evidence="2 3">
    <name type="scientific">Sphaerulina musiva (strain SO2202)</name>
    <name type="common">Poplar stem canker fungus</name>
    <name type="synonym">Septoria musiva</name>
    <dbReference type="NCBI Taxonomy" id="692275"/>
    <lineage>
        <taxon>Eukaryota</taxon>
        <taxon>Fungi</taxon>
        <taxon>Dikarya</taxon>
        <taxon>Ascomycota</taxon>
        <taxon>Pezizomycotina</taxon>
        <taxon>Dothideomycetes</taxon>
        <taxon>Dothideomycetidae</taxon>
        <taxon>Mycosphaerellales</taxon>
        <taxon>Mycosphaerellaceae</taxon>
        <taxon>Sphaerulina</taxon>
    </lineage>
</organism>
<feature type="compositionally biased region" description="Polar residues" evidence="1">
    <location>
        <begin position="12"/>
        <end position="29"/>
    </location>
</feature>
<dbReference type="EMBL" id="KB456260">
    <property type="protein sequence ID" value="EMF17538.1"/>
    <property type="molecule type" value="Genomic_DNA"/>
</dbReference>
<dbReference type="OrthoDB" id="66881at2759"/>
<dbReference type="GeneID" id="27898174"/>
<dbReference type="Proteomes" id="UP000016931">
    <property type="component" value="Unassembled WGS sequence"/>
</dbReference>
<evidence type="ECO:0000313" key="3">
    <source>
        <dbReference type="Proteomes" id="UP000016931"/>
    </source>
</evidence>
<accession>N1QN59</accession>
<feature type="compositionally biased region" description="Polar residues" evidence="1">
    <location>
        <begin position="86"/>
        <end position="101"/>
    </location>
</feature>
<protein>
    <submittedName>
        <fullName evidence="2">Uncharacterized protein</fullName>
    </submittedName>
</protein>